<dbReference type="GO" id="GO:0045454">
    <property type="term" value="P:cell redox homeostasis"/>
    <property type="evidence" value="ECO:0007669"/>
    <property type="project" value="TreeGrafter"/>
</dbReference>
<keyword evidence="15" id="KW-1185">Reference proteome</keyword>
<comment type="subcellular location">
    <subcellularLocation>
        <location evidence="1 12">Cytoplasm</location>
    </subcellularLocation>
</comment>
<comment type="PTM">
    <text evidence="12">The Fe-S cluster can be nitrosylated by nitric oxide (NO).</text>
</comment>
<feature type="binding site" evidence="12">
    <location>
        <position position="62"/>
    </location>
    <ligand>
        <name>[4Fe-4S] cluster</name>
        <dbReference type="ChEBI" id="CHEBI:49883"/>
    </ligand>
</feature>
<dbReference type="GO" id="GO:0045892">
    <property type="term" value="P:negative regulation of DNA-templated transcription"/>
    <property type="evidence" value="ECO:0007669"/>
    <property type="project" value="TreeGrafter"/>
</dbReference>
<name>A0A4Q7UXW3_PSEST</name>
<evidence type="ECO:0000256" key="8">
    <source>
        <dbReference type="ARBA" id="ARBA00023015"/>
    </source>
</evidence>
<dbReference type="GO" id="GO:0035731">
    <property type="term" value="F:dinitrosyl-iron complex binding"/>
    <property type="evidence" value="ECO:0007669"/>
    <property type="project" value="UniProtKB-UniRule"/>
</dbReference>
<feature type="domain" description="4Fe-4S Wbl-type" evidence="13">
    <location>
        <begin position="22"/>
        <end position="86"/>
    </location>
</feature>
<dbReference type="GO" id="GO:0003677">
    <property type="term" value="F:DNA binding"/>
    <property type="evidence" value="ECO:0007669"/>
    <property type="project" value="UniProtKB-UniRule"/>
</dbReference>
<protein>
    <recommendedName>
        <fullName evidence="12">Transcriptional regulator WhiB</fullName>
    </recommendedName>
</protein>
<comment type="PTM">
    <text evidence="12">Upon Fe-S cluster removal intramolecular disulfide bonds are formed.</text>
</comment>
<keyword evidence="10 12" id="KW-1015">Disulfide bond</keyword>
<evidence type="ECO:0000256" key="3">
    <source>
        <dbReference type="ARBA" id="ARBA00022485"/>
    </source>
</evidence>
<gene>
    <name evidence="12" type="primary">whiB</name>
    <name evidence="14" type="ORF">EV383_3827</name>
</gene>
<keyword evidence="7 12" id="KW-0411">Iron-sulfur</keyword>
<proteinExistence type="inferred from homology"/>
<dbReference type="InterPro" id="IPR034768">
    <property type="entry name" value="4FE4S_WBL"/>
</dbReference>
<dbReference type="AlphaFoldDB" id="A0A4Q7UXW3"/>
<dbReference type="GO" id="GO:0051539">
    <property type="term" value="F:4 iron, 4 sulfur cluster binding"/>
    <property type="evidence" value="ECO:0007669"/>
    <property type="project" value="UniProtKB-UniRule"/>
</dbReference>
<dbReference type="HAMAP" id="MF_01479">
    <property type="entry name" value="WhiB"/>
    <property type="match status" value="1"/>
</dbReference>
<evidence type="ECO:0000259" key="13">
    <source>
        <dbReference type="PROSITE" id="PS51674"/>
    </source>
</evidence>
<evidence type="ECO:0000313" key="14">
    <source>
        <dbReference type="EMBL" id="RZT86927.1"/>
    </source>
</evidence>
<keyword evidence="9 12" id="KW-0238">DNA-binding</keyword>
<accession>A0A4Q7UXW3</accession>
<dbReference type="InterPro" id="IPR003482">
    <property type="entry name" value="Whib"/>
</dbReference>
<dbReference type="PROSITE" id="PS51674">
    <property type="entry name" value="4FE4S_WBL"/>
    <property type="match status" value="1"/>
</dbReference>
<comment type="caution">
    <text evidence="14">The sequence shown here is derived from an EMBL/GenBank/DDBJ whole genome shotgun (WGS) entry which is preliminary data.</text>
</comment>
<evidence type="ECO:0000256" key="6">
    <source>
        <dbReference type="ARBA" id="ARBA00023004"/>
    </source>
</evidence>
<dbReference type="GO" id="GO:0005737">
    <property type="term" value="C:cytoplasm"/>
    <property type="evidence" value="ECO:0007669"/>
    <property type="project" value="UniProtKB-SubCell"/>
</dbReference>
<sequence>MADVRRLPVPVTSTWDWQMRAACRGAGDELFFHPALERGPDAVARDDAAKRICAVCPVIEECLAHAMAVQEPYGVWGGMTTGEREAVFLYDRHRARRAGTRPDPTPQSPTG</sequence>
<keyword evidence="3 12" id="KW-0004">4Fe-4S</keyword>
<dbReference type="OrthoDB" id="4954884at2"/>
<keyword evidence="5 12" id="KW-0479">Metal-binding</keyword>
<feature type="binding site" evidence="12">
    <location>
        <position position="23"/>
    </location>
    <ligand>
        <name>[4Fe-4S] cluster</name>
        <dbReference type="ChEBI" id="CHEBI:49883"/>
    </ligand>
</feature>
<evidence type="ECO:0000256" key="4">
    <source>
        <dbReference type="ARBA" id="ARBA00022490"/>
    </source>
</evidence>
<dbReference type="PANTHER" id="PTHR38839">
    <property type="entry name" value="TRANSCRIPTIONAL REGULATOR WHID-RELATED"/>
    <property type="match status" value="1"/>
</dbReference>
<dbReference type="RefSeq" id="WP_130291144.1">
    <property type="nucleotide sequence ID" value="NZ_SHKL01000001.1"/>
</dbReference>
<keyword evidence="6 12" id="KW-0408">Iron</keyword>
<evidence type="ECO:0000256" key="7">
    <source>
        <dbReference type="ARBA" id="ARBA00023014"/>
    </source>
</evidence>
<evidence type="ECO:0000256" key="10">
    <source>
        <dbReference type="ARBA" id="ARBA00023157"/>
    </source>
</evidence>
<comment type="function">
    <text evidence="12">Acts as a transcriptional regulator. Probably redox-responsive. The apo- but not holo-form probably binds DNA.</text>
</comment>
<organism evidence="14 15">
    <name type="scientific">Pseudonocardia sediminis</name>
    <dbReference type="NCBI Taxonomy" id="1397368"/>
    <lineage>
        <taxon>Bacteria</taxon>
        <taxon>Bacillati</taxon>
        <taxon>Actinomycetota</taxon>
        <taxon>Actinomycetes</taxon>
        <taxon>Pseudonocardiales</taxon>
        <taxon>Pseudonocardiaceae</taxon>
        <taxon>Pseudonocardia</taxon>
    </lineage>
</organism>
<evidence type="ECO:0000256" key="9">
    <source>
        <dbReference type="ARBA" id="ARBA00023125"/>
    </source>
</evidence>
<evidence type="ECO:0000256" key="11">
    <source>
        <dbReference type="ARBA" id="ARBA00023163"/>
    </source>
</evidence>
<dbReference type="Proteomes" id="UP000291591">
    <property type="component" value="Unassembled WGS sequence"/>
</dbReference>
<dbReference type="GO" id="GO:0047134">
    <property type="term" value="F:protein-disulfide reductase [NAD(P)H] activity"/>
    <property type="evidence" value="ECO:0007669"/>
    <property type="project" value="TreeGrafter"/>
</dbReference>
<dbReference type="EMBL" id="SHKL01000001">
    <property type="protein sequence ID" value="RZT86927.1"/>
    <property type="molecule type" value="Genomic_DNA"/>
</dbReference>
<feature type="binding site" evidence="12">
    <location>
        <position position="53"/>
    </location>
    <ligand>
        <name>[4Fe-4S] cluster</name>
        <dbReference type="ChEBI" id="CHEBI:49883"/>
    </ligand>
</feature>
<keyword evidence="11 12" id="KW-0804">Transcription</keyword>
<comment type="similarity">
    <text evidence="2 12">Belongs to the WhiB family.</text>
</comment>
<evidence type="ECO:0000313" key="15">
    <source>
        <dbReference type="Proteomes" id="UP000291591"/>
    </source>
</evidence>
<feature type="binding site" evidence="12">
    <location>
        <position position="56"/>
    </location>
    <ligand>
        <name>[4Fe-4S] cluster</name>
        <dbReference type="ChEBI" id="CHEBI:49883"/>
    </ligand>
</feature>
<comment type="cofactor">
    <cofactor evidence="12">
        <name>[4Fe-4S] cluster</name>
        <dbReference type="ChEBI" id="CHEBI:49883"/>
    </cofactor>
    <text evidence="12">Binds 1 [4Fe-4S] cluster per subunit. Following nitrosylation of the [4Fe-4S] cluster binds 1 [4Fe-8(NO)] cluster per subunit.</text>
</comment>
<evidence type="ECO:0000256" key="12">
    <source>
        <dbReference type="HAMAP-Rule" id="MF_01479"/>
    </source>
</evidence>
<evidence type="ECO:0000256" key="5">
    <source>
        <dbReference type="ARBA" id="ARBA00022723"/>
    </source>
</evidence>
<dbReference type="GO" id="GO:0046872">
    <property type="term" value="F:metal ion binding"/>
    <property type="evidence" value="ECO:0007669"/>
    <property type="project" value="UniProtKB-KW"/>
</dbReference>
<dbReference type="Pfam" id="PF02467">
    <property type="entry name" value="Whib"/>
    <property type="match status" value="1"/>
</dbReference>
<evidence type="ECO:0000256" key="1">
    <source>
        <dbReference type="ARBA" id="ARBA00004496"/>
    </source>
</evidence>
<reference evidence="14 15" key="1">
    <citation type="submission" date="2019-02" db="EMBL/GenBank/DDBJ databases">
        <title>Sequencing the genomes of 1000 actinobacteria strains.</title>
        <authorList>
            <person name="Klenk H.-P."/>
        </authorList>
    </citation>
    <scope>NUCLEOTIDE SEQUENCE [LARGE SCALE GENOMIC DNA]</scope>
    <source>
        <strain evidence="14 15">DSM 45779</strain>
    </source>
</reference>
<keyword evidence="8 12" id="KW-0805">Transcription regulation</keyword>
<evidence type="ECO:0000256" key="2">
    <source>
        <dbReference type="ARBA" id="ARBA00006597"/>
    </source>
</evidence>
<keyword evidence="4 12" id="KW-0963">Cytoplasm</keyword>
<dbReference type="PANTHER" id="PTHR38839:SF5">
    <property type="entry name" value="TRANSCRIPTIONAL REGULATOR WHID"/>
    <property type="match status" value="1"/>
</dbReference>